<evidence type="ECO:0000256" key="3">
    <source>
        <dbReference type="ARBA" id="ARBA00048447"/>
    </source>
</evidence>
<reference key="1">
    <citation type="submission" date="2010-11" db="EMBL/GenBank/DDBJ databases">
        <title>The complete genome of Leadbetterella byssophila DSM 17132.</title>
        <authorList>
            <consortium name="US DOE Joint Genome Institute (JGI-PGF)"/>
            <person name="Lucas S."/>
            <person name="Copeland A."/>
            <person name="Lapidus A."/>
            <person name="Glavina del Rio T."/>
            <person name="Dalin E."/>
            <person name="Tice H."/>
            <person name="Bruce D."/>
            <person name="Goodwin L."/>
            <person name="Pitluck S."/>
            <person name="Kyrpides N."/>
            <person name="Mavromatis K."/>
            <person name="Ivanova N."/>
            <person name="Teshima H."/>
            <person name="Brettin T."/>
            <person name="Detter J.C."/>
            <person name="Han C."/>
            <person name="Tapia R."/>
            <person name="Land M."/>
            <person name="Hauser L."/>
            <person name="Markowitz V."/>
            <person name="Cheng J.-F."/>
            <person name="Hugenholtz P."/>
            <person name="Woyke T."/>
            <person name="Wu D."/>
            <person name="Tindall B."/>
            <person name="Pomrenke H.G."/>
            <person name="Brambilla E."/>
            <person name="Klenk H.-P."/>
            <person name="Eisen J.A."/>
        </authorList>
    </citation>
    <scope>NUCLEOTIDE SEQUENCE [LARGE SCALE GENOMIC DNA]</scope>
    <source>
        <strain>DSM 17132</strain>
    </source>
</reference>
<dbReference type="AlphaFoldDB" id="E4RUZ4"/>
<dbReference type="STRING" id="649349.Lbys_1298"/>
<evidence type="ECO:0000256" key="1">
    <source>
        <dbReference type="ARBA" id="ARBA00011888"/>
    </source>
</evidence>
<dbReference type="EC" id="2.4.2.3" evidence="1"/>
<evidence type="ECO:0000313" key="6">
    <source>
        <dbReference type="Proteomes" id="UP000007435"/>
    </source>
</evidence>
<protein>
    <recommendedName>
        <fullName evidence="2">Uridine phosphorylase</fullName>
        <ecNumber evidence="1">2.4.2.3</ecNumber>
    </recommendedName>
</protein>
<gene>
    <name evidence="5" type="ordered locus">Lbys_1298</name>
</gene>
<dbReference type="GO" id="GO:0005829">
    <property type="term" value="C:cytosol"/>
    <property type="evidence" value="ECO:0007669"/>
    <property type="project" value="TreeGrafter"/>
</dbReference>
<dbReference type="SUPFAM" id="SSF53167">
    <property type="entry name" value="Purine and uridine phosphorylases"/>
    <property type="match status" value="1"/>
</dbReference>
<evidence type="ECO:0000256" key="2">
    <source>
        <dbReference type="ARBA" id="ARBA00021980"/>
    </source>
</evidence>
<dbReference type="Proteomes" id="UP000007435">
    <property type="component" value="Chromosome"/>
</dbReference>
<evidence type="ECO:0000313" key="5">
    <source>
        <dbReference type="EMBL" id="ADQ17017.1"/>
    </source>
</evidence>
<dbReference type="Gene3D" id="3.40.50.1580">
    <property type="entry name" value="Nucleoside phosphorylase domain"/>
    <property type="match status" value="1"/>
</dbReference>
<dbReference type="PANTHER" id="PTHR43691:SF11">
    <property type="entry name" value="FI09636P-RELATED"/>
    <property type="match status" value="1"/>
</dbReference>
<dbReference type="HOGENOM" id="CLU_075954_0_0_10"/>
<dbReference type="CDD" id="cd00436">
    <property type="entry name" value="UP_TbUP-like"/>
    <property type="match status" value="1"/>
</dbReference>
<proteinExistence type="predicted"/>
<dbReference type="GO" id="GO:0004731">
    <property type="term" value="F:purine-nucleoside phosphorylase activity"/>
    <property type="evidence" value="ECO:0007669"/>
    <property type="project" value="TreeGrafter"/>
</dbReference>
<name>E4RUZ4_LEAB4</name>
<keyword evidence="6" id="KW-1185">Reference proteome</keyword>
<dbReference type="OrthoDB" id="9772602at2"/>
<dbReference type="eggNOG" id="COG2820">
    <property type="taxonomic scope" value="Bacteria"/>
</dbReference>
<dbReference type="Pfam" id="PF01048">
    <property type="entry name" value="PNP_UDP_1"/>
    <property type="match status" value="1"/>
</dbReference>
<evidence type="ECO:0000259" key="4">
    <source>
        <dbReference type="Pfam" id="PF01048"/>
    </source>
</evidence>
<sequence length="286" mass="31581">MYKNSELILNPDGSLYHINLKPEHVGETVFLVGDPDRVPVVSAFFDQVDFKTQKREIVTHSGKLRGKRVTVISTGMGTDNIDIVLGELDAAVNLDLEKKEKKADHTSLKIIRLGTSGSLQAEIPVDSLLASSHGLGLDGLLHFYQNTDAFTQNPLIDKFITDSNWNSRFARPYIVPAGQSLLAKTQDFKTGITATACGFYGPQGRVLRLDIQEPELNEKLTAFEFDGLKITNFEMETSAIYGLAKLMGHEALSVNTIIANRITGDFSTDYKKAVKNMIGQVLETFI</sequence>
<comment type="catalytic activity">
    <reaction evidence="3">
        <text>uridine + phosphate = alpha-D-ribose 1-phosphate + uracil</text>
        <dbReference type="Rhea" id="RHEA:24388"/>
        <dbReference type="ChEBI" id="CHEBI:16704"/>
        <dbReference type="ChEBI" id="CHEBI:17568"/>
        <dbReference type="ChEBI" id="CHEBI:43474"/>
        <dbReference type="ChEBI" id="CHEBI:57720"/>
        <dbReference type="EC" id="2.4.2.3"/>
    </reaction>
</comment>
<dbReference type="PANTHER" id="PTHR43691">
    <property type="entry name" value="URIDINE PHOSPHORYLASE"/>
    <property type="match status" value="1"/>
</dbReference>
<dbReference type="GO" id="GO:0006152">
    <property type="term" value="P:purine nucleoside catabolic process"/>
    <property type="evidence" value="ECO:0007669"/>
    <property type="project" value="TreeGrafter"/>
</dbReference>
<dbReference type="EMBL" id="CP002305">
    <property type="protein sequence ID" value="ADQ17017.1"/>
    <property type="molecule type" value="Genomic_DNA"/>
</dbReference>
<feature type="domain" description="Nucleoside phosphorylase" evidence="4">
    <location>
        <begin position="29"/>
        <end position="276"/>
    </location>
</feature>
<dbReference type="InterPro" id="IPR000845">
    <property type="entry name" value="Nucleoside_phosphorylase_d"/>
</dbReference>
<dbReference type="KEGG" id="lby:Lbys_1298"/>
<dbReference type="GO" id="GO:0004850">
    <property type="term" value="F:uridine phosphorylase activity"/>
    <property type="evidence" value="ECO:0007669"/>
    <property type="project" value="UniProtKB-EC"/>
</dbReference>
<dbReference type="RefSeq" id="WP_013408067.1">
    <property type="nucleotide sequence ID" value="NC_014655.1"/>
</dbReference>
<reference evidence="5 6" key="2">
    <citation type="journal article" date="2011" name="Stand. Genomic Sci.">
        <title>Complete genome sequence of Leadbetterella byssophila type strain (4M15).</title>
        <authorList>
            <person name="Abt B."/>
            <person name="Teshima H."/>
            <person name="Lucas S."/>
            <person name="Lapidus A."/>
            <person name="Del Rio T.G."/>
            <person name="Nolan M."/>
            <person name="Tice H."/>
            <person name="Cheng J.F."/>
            <person name="Pitluck S."/>
            <person name="Liolios K."/>
            <person name="Pagani I."/>
            <person name="Ivanova N."/>
            <person name="Mavromatis K."/>
            <person name="Pati A."/>
            <person name="Tapia R."/>
            <person name="Han C."/>
            <person name="Goodwin L."/>
            <person name="Chen A."/>
            <person name="Palaniappan K."/>
            <person name="Land M."/>
            <person name="Hauser L."/>
            <person name="Chang Y.J."/>
            <person name="Jeffries C.D."/>
            <person name="Rohde M."/>
            <person name="Goker M."/>
            <person name="Tindall B.J."/>
            <person name="Detter J.C."/>
            <person name="Woyke T."/>
            <person name="Bristow J."/>
            <person name="Eisen J.A."/>
            <person name="Markowitz V."/>
            <person name="Hugenholtz P."/>
            <person name="Klenk H.P."/>
            <person name="Kyrpides N.C."/>
        </authorList>
    </citation>
    <scope>NUCLEOTIDE SEQUENCE [LARGE SCALE GENOMIC DNA]</scope>
    <source>
        <strain evidence="6">DSM 17132 / JCM 16389 / KACC 11308 / NBRC 106382 / 4M15</strain>
    </source>
</reference>
<organism evidence="5 6">
    <name type="scientific">Leadbetterella byssophila (strain DSM 17132 / JCM 16389 / KACC 11308 / NBRC 106382 / 4M15)</name>
    <dbReference type="NCBI Taxonomy" id="649349"/>
    <lineage>
        <taxon>Bacteria</taxon>
        <taxon>Pseudomonadati</taxon>
        <taxon>Bacteroidota</taxon>
        <taxon>Cytophagia</taxon>
        <taxon>Cytophagales</taxon>
        <taxon>Leadbetterellaceae</taxon>
        <taxon>Leadbetterella</taxon>
    </lineage>
</organism>
<dbReference type="InterPro" id="IPR035994">
    <property type="entry name" value="Nucleoside_phosphorylase_sf"/>
</dbReference>
<accession>E4RUZ4</accession>